<dbReference type="PROSITE" id="PS00421">
    <property type="entry name" value="TM4_1"/>
    <property type="match status" value="1"/>
</dbReference>
<feature type="transmembrane region" description="Helical" evidence="10">
    <location>
        <begin position="56"/>
        <end position="76"/>
    </location>
</feature>
<evidence type="ECO:0000256" key="1">
    <source>
        <dbReference type="ARBA" id="ARBA00004651"/>
    </source>
</evidence>
<keyword evidence="3" id="KW-1003">Cell membrane</keyword>
<accession>G1Q4U9</accession>
<dbReference type="InterPro" id="IPR008952">
    <property type="entry name" value="Tetraspanin_EC2_sf"/>
</dbReference>
<reference evidence="11" key="2">
    <citation type="submission" date="2025-08" db="UniProtKB">
        <authorList>
            <consortium name="Ensembl"/>
        </authorList>
    </citation>
    <scope>IDENTIFICATION</scope>
</reference>
<dbReference type="PRINTS" id="PR00259">
    <property type="entry name" value="TMFOUR"/>
</dbReference>
<comment type="similarity">
    <text evidence="2 10">Belongs to the tetraspanin (TM4SF) family.</text>
</comment>
<evidence type="ECO:0000256" key="6">
    <source>
        <dbReference type="ARBA" id="ARBA00023136"/>
    </source>
</evidence>
<keyword evidence="9" id="KW-1015">Disulfide bond</keyword>
<dbReference type="Ensembl" id="ENSMLUT00000022432.1">
    <property type="protein sequence ID" value="ENSMLUP00000018732.1"/>
    <property type="gene ID" value="ENSMLUG00000005703.2"/>
</dbReference>
<dbReference type="AlphaFoldDB" id="G1Q4U9"/>
<dbReference type="InterPro" id="IPR018503">
    <property type="entry name" value="Tetraspanin_CS"/>
</dbReference>
<evidence type="ECO:0000256" key="7">
    <source>
        <dbReference type="ARBA" id="ARBA00023180"/>
    </source>
</evidence>
<dbReference type="Pfam" id="PF00335">
    <property type="entry name" value="Tetraspanin"/>
    <property type="match status" value="1"/>
</dbReference>
<comment type="subcellular location">
    <subcellularLocation>
        <location evidence="1">Cell membrane</location>
        <topology evidence="1">Multi-pass membrane protein</topology>
    </subcellularLocation>
    <subcellularLocation>
        <location evidence="10">Membrane</location>
        <topology evidence="10">Multi-pass membrane protein</topology>
    </subcellularLocation>
</comment>
<dbReference type="eggNOG" id="KOG3882">
    <property type="taxonomic scope" value="Eukaryota"/>
</dbReference>
<proteinExistence type="inferred from homology"/>
<dbReference type="FunFam" id="1.10.1450.10:FF:000031">
    <property type="entry name" value="Tetraspanin"/>
    <property type="match status" value="1"/>
</dbReference>
<evidence type="ECO:0000256" key="3">
    <source>
        <dbReference type="ARBA" id="ARBA00022475"/>
    </source>
</evidence>
<evidence type="ECO:0000256" key="4">
    <source>
        <dbReference type="ARBA" id="ARBA00022692"/>
    </source>
</evidence>
<dbReference type="Gene3D" id="1.10.1450.10">
    <property type="entry name" value="Tetraspanin"/>
    <property type="match status" value="1"/>
</dbReference>
<dbReference type="InParanoid" id="G1Q4U9"/>
<reference evidence="11 12" key="1">
    <citation type="journal article" date="2011" name="Nature">
        <title>A high-resolution map of human evolutionary constraint using 29 mammals.</title>
        <authorList>
            <person name="Lindblad-Toh K."/>
            <person name="Garber M."/>
            <person name="Zuk O."/>
            <person name="Lin M.F."/>
            <person name="Parker B.J."/>
            <person name="Washietl S."/>
            <person name="Kheradpour P."/>
            <person name="Ernst J."/>
            <person name="Jordan G."/>
            <person name="Mauceli E."/>
            <person name="Ward L.D."/>
            <person name="Lowe C.B."/>
            <person name="Holloway A.K."/>
            <person name="Clamp M."/>
            <person name="Gnerre S."/>
            <person name="Alfoldi J."/>
            <person name="Beal K."/>
            <person name="Chang J."/>
            <person name="Clawson H."/>
            <person name="Cuff J."/>
            <person name="Di Palma F."/>
            <person name="Fitzgerald S."/>
            <person name="Flicek P."/>
            <person name="Guttman M."/>
            <person name="Hubisz M.J."/>
            <person name="Jaffe D.B."/>
            <person name="Jungreis I."/>
            <person name="Kent W.J."/>
            <person name="Kostka D."/>
            <person name="Lara M."/>
            <person name="Martins A.L."/>
            <person name="Massingham T."/>
            <person name="Moltke I."/>
            <person name="Raney B.J."/>
            <person name="Rasmussen M.D."/>
            <person name="Robinson J."/>
            <person name="Stark A."/>
            <person name="Vilella A.J."/>
            <person name="Wen J."/>
            <person name="Xie X."/>
            <person name="Zody M.C."/>
            <person name="Baldwin J."/>
            <person name="Bloom T."/>
            <person name="Chin C.W."/>
            <person name="Heiman D."/>
            <person name="Nicol R."/>
            <person name="Nusbaum C."/>
            <person name="Young S."/>
            <person name="Wilkinson J."/>
            <person name="Worley K.C."/>
            <person name="Kovar C.L."/>
            <person name="Muzny D.M."/>
            <person name="Gibbs R.A."/>
            <person name="Cree A."/>
            <person name="Dihn H.H."/>
            <person name="Fowler G."/>
            <person name="Jhangiani S."/>
            <person name="Joshi V."/>
            <person name="Lee S."/>
            <person name="Lewis L.R."/>
            <person name="Nazareth L.V."/>
            <person name="Okwuonu G."/>
            <person name="Santibanez J."/>
            <person name="Warren W.C."/>
            <person name="Mardis E.R."/>
            <person name="Weinstock G.M."/>
            <person name="Wilson R.K."/>
            <person name="Delehaunty K."/>
            <person name="Dooling D."/>
            <person name="Fronik C."/>
            <person name="Fulton L."/>
            <person name="Fulton B."/>
            <person name="Graves T."/>
            <person name="Minx P."/>
            <person name="Sodergren E."/>
            <person name="Birney E."/>
            <person name="Margulies E.H."/>
            <person name="Herrero J."/>
            <person name="Green E.D."/>
            <person name="Haussler D."/>
            <person name="Siepel A."/>
            <person name="Goldman N."/>
            <person name="Pollard K.S."/>
            <person name="Pedersen J.S."/>
            <person name="Lander E.S."/>
            <person name="Kellis M."/>
        </authorList>
    </citation>
    <scope>NUCLEOTIDE SEQUENCE [LARGE SCALE GENOMIC DNA]</scope>
</reference>
<evidence type="ECO:0000256" key="10">
    <source>
        <dbReference type="RuleBase" id="RU361218"/>
    </source>
</evidence>
<evidence type="ECO:0000256" key="5">
    <source>
        <dbReference type="ARBA" id="ARBA00022989"/>
    </source>
</evidence>
<name>G1Q4U9_MYOLU</name>
<keyword evidence="6 10" id="KW-0472">Membrane</keyword>
<evidence type="ECO:0000313" key="12">
    <source>
        <dbReference type="Proteomes" id="UP000001074"/>
    </source>
</evidence>
<keyword evidence="5 10" id="KW-1133">Transmembrane helix</keyword>
<dbReference type="FunCoup" id="G1Q4U9">
    <property type="interactions" value="7"/>
</dbReference>
<evidence type="ECO:0000256" key="9">
    <source>
        <dbReference type="PIRSR" id="PIRSR002419-1"/>
    </source>
</evidence>
<protein>
    <recommendedName>
        <fullName evidence="10">Tetraspanin</fullName>
    </recommendedName>
</protein>
<dbReference type="GO" id="GO:0005886">
    <property type="term" value="C:plasma membrane"/>
    <property type="evidence" value="ECO:0007669"/>
    <property type="project" value="UniProtKB-SubCell"/>
</dbReference>
<feature type="transmembrane region" description="Helical" evidence="10">
    <location>
        <begin position="7"/>
        <end position="36"/>
    </location>
</feature>
<sequence>VYGIRVAVYLSCTLIYVFFLLLQLCGVLILALAIWLRVSKSDQEIFCFEDSGMHPYIAVNILIAVGSIIMILGFLGCCGAMKESRCMLLTFFICLLLILLLQVAAGILGVTYRSEYEQVLNETLHKNVELLRGTDDKAKSFQKSLIDFQKEFKCCGLVDGASDWGQNFQPNSESCECSAPSDSQCTQYEGKSVYQEACITRIKELLKKNLLVIIGLAFGIAFIEILGLVFSMVLFCQIGNK</sequence>
<feature type="transmembrane region" description="Helical" evidence="10">
    <location>
        <begin position="210"/>
        <end position="235"/>
    </location>
</feature>
<keyword evidence="4 10" id="KW-0812">Transmembrane</keyword>
<dbReference type="SUPFAM" id="SSF48652">
    <property type="entry name" value="Tetraspanin"/>
    <property type="match status" value="1"/>
</dbReference>
<feature type="disulfide bond" evidence="9">
    <location>
        <begin position="154"/>
        <end position="185"/>
    </location>
</feature>
<evidence type="ECO:0000256" key="2">
    <source>
        <dbReference type="ARBA" id="ARBA00006840"/>
    </source>
</evidence>
<dbReference type="PANTHER" id="PTHR19282">
    <property type="entry name" value="TETRASPANIN"/>
    <property type="match status" value="1"/>
</dbReference>
<evidence type="ECO:0000256" key="8">
    <source>
        <dbReference type="ARBA" id="ARBA00064353"/>
    </source>
</evidence>
<dbReference type="InterPro" id="IPR018499">
    <property type="entry name" value="Tetraspanin/Peripherin"/>
</dbReference>
<dbReference type="PIRSF" id="PIRSF002419">
    <property type="entry name" value="Tetraspanin"/>
    <property type="match status" value="1"/>
</dbReference>
<dbReference type="Proteomes" id="UP000001074">
    <property type="component" value="Unassembled WGS sequence"/>
</dbReference>
<comment type="subunit">
    <text evidence="8">Forms homooligomers. Interacts with MEP1B. Interacts with integrin alpha3/ITGA3. Interacts with RICTOR and MTOR. Interacts with ADAM17. Interacts with ECE1.</text>
</comment>
<dbReference type="STRING" id="59463.ENSMLUP00000018732"/>
<gene>
    <name evidence="11" type="primary">TSPAN8</name>
</gene>
<feature type="disulfide bond" evidence="9">
    <location>
        <begin position="155"/>
        <end position="175"/>
    </location>
</feature>
<dbReference type="InterPro" id="IPR000301">
    <property type="entry name" value="Tetraspanin_animals"/>
</dbReference>
<organism evidence="11 12">
    <name type="scientific">Myotis lucifugus</name>
    <name type="common">Little brown bat</name>
    <dbReference type="NCBI Taxonomy" id="59463"/>
    <lineage>
        <taxon>Eukaryota</taxon>
        <taxon>Metazoa</taxon>
        <taxon>Chordata</taxon>
        <taxon>Craniata</taxon>
        <taxon>Vertebrata</taxon>
        <taxon>Euteleostomi</taxon>
        <taxon>Mammalia</taxon>
        <taxon>Eutheria</taxon>
        <taxon>Laurasiatheria</taxon>
        <taxon>Chiroptera</taxon>
        <taxon>Yangochiroptera</taxon>
        <taxon>Vespertilionidae</taxon>
        <taxon>Myotis</taxon>
    </lineage>
</organism>
<keyword evidence="12" id="KW-1185">Reference proteome</keyword>
<dbReference type="EMBL" id="AAPE02030520">
    <property type="status" value="NOT_ANNOTATED_CDS"/>
    <property type="molecule type" value="Genomic_DNA"/>
</dbReference>
<feature type="transmembrane region" description="Helical" evidence="10">
    <location>
        <begin position="88"/>
        <end position="112"/>
    </location>
</feature>
<reference evidence="11" key="3">
    <citation type="submission" date="2025-09" db="UniProtKB">
        <authorList>
            <consortium name="Ensembl"/>
        </authorList>
    </citation>
    <scope>IDENTIFICATION</scope>
</reference>
<dbReference type="GeneTree" id="ENSGT00940000158153"/>
<evidence type="ECO:0000313" key="11">
    <source>
        <dbReference type="Ensembl" id="ENSMLUP00000018732.1"/>
    </source>
</evidence>
<keyword evidence="7" id="KW-0325">Glycoprotein</keyword>
<dbReference type="PANTHER" id="PTHR19282:SF380">
    <property type="entry name" value="TETRASPANIN-8"/>
    <property type="match status" value="1"/>
</dbReference>